<evidence type="ECO:0000313" key="1">
    <source>
        <dbReference type="EMBL" id="SPL65314.1"/>
    </source>
</evidence>
<gene>
    <name evidence="1" type="ORF">OHAE_1181</name>
</gene>
<sequence>MFFFWMLNLKPKGECSSQEDTNYRERMLRMLLRSKAT</sequence>
<dbReference type="Proteomes" id="UP000246073">
    <property type="component" value="Unassembled WGS sequence"/>
</dbReference>
<accession>A0A2P9HMI5</accession>
<dbReference type="AlphaFoldDB" id="A0A2P9HMI5"/>
<evidence type="ECO:0000313" key="2">
    <source>
        <dbReference type="Proteomes" id="UP000246073"/>
    </source>
</evidence>
<name>A0A2P9HMI5_9HYPH</name>
<reference evidence="2" key="1">
    <citation type="submission" date="2017-12" db="EMBL/GenBank/DDBJ databases">
        <authorList>
            <person name="Diaz M."/>
        </authorList>
    </citation>
    <scope>NUCLEOTIDE SEQUENCE [LARGE SCALE GENOMIC DNA]</scope>
    <source>
        <strain evidence="2">FI11154</strain>
    </source>
</reference>
<protein>
    <submittedName>
        <fullName evidence="1">Uncharacterized protein</fullName>
    </submittedName>
</protein>
<organism evidence="1 2">
    <name type="scientific">Ochrobactrum soli</name>
    <dbReference type="NCBI Taxonomy" id="2448455"/>
    <lineage>
        <taxon>Bacteria</taxon>
        <taxon>Pseudomonadati</taxon>
        <taxon>Pseudomonadota</taxon>
        <taxon>Alphaproteobacteria</taxon>
        <taxon>Hyphomicrobiales</taxon>
        <taxon>Brucellaceae</taxon>
        <taxon>Brucella/Ochrobactrum group</taxon>
        <taxon>Ochrobactrum</taxon>
    </lineage>
</organism>
<dbReference type="EMBL" id="OOFM01000005">
    <property type="protein sequence ID" value="SPL65314.1"/>
    <property type="molecule type" value="Genomic_DNA"/>
</dbReference>
<proteinExistence type="predicted"/>